<dbReference type="Pfam" id="PF07729">
    <property type="entry name" value="FCD"/>
    <property type="match status" value="1"/>
</dbReference>
<dbReference type="InterPro" id="IPR036390">
    <property type="entry name" value="WH_DNA-bd_sf"/>
</dbReference>
<name>A0A6L6PQU8_9BURK</name>
<gene>
    <name evidence="5" type="ORF">GM676_26105</name>
</gene>
<dbReference type="SUPFAM" id="SSF46785">
    <property type="entry name" value="Winged helix' DNA-binding domain"/>
    <property type="match status" value="1"/>
</dbReference>
<dbReference type="SMART" id="SM00895">
    <property type="entry name" value="FCD"/>
    <property type="match status" value="1"/>
</dbReference>
<accession>A0A6L6PQU8</accession>
<dbReference type="SMART" id="SM00345">
    <property type="entry name" value="HTH_GNTR"/>
    <property type="match status" value="1"/>
</dbReference>
<dbReference type="RefSeq" id="WP_371866381.1">
    <property type="nucleotide sequence ID" value="NZ_WNKY01000046.1"/>
</dbReference>
<evidence type="ECO:0000256" key="1">
    <source>
        <dbReference type="ARBA" id="ARBA00023015"/>
    </source>
</evidence>
<dbReference type="Pfam" id="PF00392">
    <property type="entry name" value="GntR"/>
    <property type="match status" value="1"/>
</dbReference>
<organism evidence="5 6">
    <name type="scientific">Duganella radicis</name>
    <dbReference type="NCBI Taxonomy" id="551988"/>
    <lineage>
        <taxon>Bacteria</taxon>
        <taxon>Pseudomonadati</taxon>
        <taxon>Pseudomonadota</taxon>
        <taxon>Betaproteobacteria</taxon>
        <taxon>Burkholderiales</taxon>
        <taxon>Oxalobacteraceae</taxon>
        <taxon>Telluria group</taxon>
        <taxon>Duganella</taxon>
    </lineage>
</organism>
<dbReference type="Gene3D" id="1.10.10.10">
    <property type="entry name" value="Winged helix-like DNA-binding domain superfamily/Winged helix DNA-binding domain"/>
    <property type="match status" value="1"/>
</dbReference>
<proteinExistence type="predicted"/>
<keyword evidence="6" id="KW-1185">Reference proteome</keyword>
<evidence type="ECO:0000256" key="2">
    <source>
        <dbReference type="ARBA" id="ARBA00023125"/>
    </source>
</evidence>
<dbReference type="PANTHER" id="PTHR43537:SF45">
    <property type="entry name" value="GNTR FAMILY REGULATORY PROTEIN"/>
    <property type="match status" value="1"/>
</dbReference>
<dbReference type="InterPro" id="IPR011711">
    <property type="entry name" value="GntR_C"/>
</dbReference>
<dbReference type="PROSITE" id="PS50949">
    <property type="entry name" value="HTH_GNTR"/>
    <property type="match status" value="1"/>
</dbReference>
<dbReference type="InterPro" id="IPR000524">
    <property type="entry name" value="Tscrpt_reg_HTH_GntR"/>
</dbReference>
<protein>
    <submittedName>
        <fullName evidence="5">FCD domain-containing protein</fullName>
    </submittedName>
</protein>
<dbReference type="InterPro" id="IPR008920">
    <property type="entry name" value="TF_FadR/GntR_C"/>
</dbReference>
<dbReference type="Gene3D" id="1.20.120.530">
    <property type="entry name" value="GntR ligand-binding domain-like"/>
    <property type="match status" value="1"/>
</dbReference>
<reference evidence="5 6" key="1">
    <citation type="submission" date="2019-11" db="EMBL/GenBank/DDBJ databases">
        <title>Type strains purchased from KCTC, JCM and DSMZ.</title>
        <authorList>
            <person name="Lu H."/>
        </authorList>
    </citation>
    <scope>NUCLEOTIDE SEQUENCE [LARGE SCALE GENOMIC DNA]</scope>
    <source>
        <strain evidence="5 6">KCTC 22382</strain>
    </source>
</reference>
<dbReference type="InterPro" id="IPR036388">
    <property type="entry name" value="WH-like_DNA-bd_sf"/>
</dbReference>
<dbReference type="SUPFAM" id="SSF48008">
    <property type="entry name" value="GntR ligand-binding domain-like"/>
    <property type="match status" value="1"/>
</dbReference>
<dbReference type="AlphaFoldDB" id="A0A6L6PQU8"/>
<keyword evidence="2" id="KW-0238">DNA-binding</keyword>
<sequence>MNPLFQPGGFRLDRTRSASAQVFDDLRDRIISLELKPGTQLQRDELAAYYHLSSTPIRDALLRLGEAGLVDIVPQQNTAVRAIDVESARQAHLLRLSLELEIVHLLAQTPSRLPLTSLENLLSQQALALAHRDFATFMQVDQMFHRQLYIAAQVETLWHWMRQQSGHLDRLRRLHAPIKDKAANILSDHTSILAAIAAGDARGAQRNVRQHLSGTLAQLDTIRAEYPDYLLAQ</sequence>
<dbReference type="EMBL" id="WNKY01000046">
    <property type="protein sequence ID" value="MTV41041.1"/>
    <property type="molecule type" value="Genomic_DNA"/>
</dbReference>
<keyword evidence="3" id="KW-0804">Transcription</keyword>
<evidence type="ECO:0000313" key="5">
    <source>
        <dbReference type="EMBL" id="MTV41041.1"/>
    </source>
</evidence>
<feature type="domain" description="HTH gntR-type" evidence="4">
    <location>
        <begin position="16"/>
        <end position="83"/>
    </location>
</feature>
<evidence type="ECO:0000256" key="3">
    <source>
        <dbReference type="ARBA" id="ARBA00023163"/>
    </source>
</evidence>
<dbReference type="GO" id="GO:0003700">
    <property type="term" value="F:DNA-binding transcription factor activity"/>
    <property type="evidence" value="ECO:0007669"/>
    <property type="project" value="InterPro"/>
</dbReference>
<dbReference type="GO" id="GO:0003677">
    <property type="term" value="F:DNA binding"/>
    <property type="evidence" value="ECO:0007669"/>
    <property type="project" value="UniProtKB-KW"/>
</dbReference>
<dbReference type="PANTHER" id="PTHR43537">
    <property type="entry name" value="TRANSCRIPTIONAL REGULATOR, GNTR FAMILY"/>
    <property type="match status" value="1"/>
</dbReference>
<comment type="caution">
    <text evidence="5">The sequence shown here is derived from an EMBL/GenBank/DDBJ whole genome shotgun (WGS) entry which is preliminary data.</text>
</comment>
<keyword evidence="1" id="KW-0805">Transcription regulation</keyword>
<evidence type="ECO:0000259" key="4">
    <source>
        <dbReference type="PROSITE" id="PS50949"/>
    </source>
</evidence>
<dbReference type="Proteomes" id="UP000475582">
    <property type="component" value="Unassembled WGS sequence"/>
</dbReference>
<evidence type="ECO:0000313" key="6">
    <source>
        <dbReference type="Proteomes" id="UP000475582"/>
    </source>
</evidence>